<evidence type="ECO:0000313" key="1">
    <source>
        <dbReference type="EMBL" id="GFR85586.1"/>
    </source>
</evidence>
<proteinExistence type="predicted"/>
<dbReference type="AlphaFoldDB" id="A0AAV4GJU2"/>
<protein>
    <submittedName>
        <fullName evidence="1">Uncharacterized protein</fullName>
    </submittedName>
</protein>
<comment type="caution">
    <text evidence="1">The sequence shown here is derived from an EMBL/GenBank/DDBJ whole genome shotgun (WGS) entry which is preliminary data.</text>
</comment>
<name>A0AAV4GJU2_9GAST</name>
<sequence length="71" mass="8195">MDVNNSHGQFLKIQLHPKEIDQLDVPVSPGVLFKMFFTPELVASICDLTNENVEIQRQEKPSLYKDWVPLN</sequence>
<gene>
    <name evidence="1" type="ORF">ElyMa_006031400</name>
</gene>
<reference evidence="1 2" key="1">
    <citation type="journal article" date="2021" name="Elife">
        <title>Chloroplast acquisition without the gene transfer in kleptoplastic sea slugs, Plakobranchus ocellatus.</title>
        <authorList>
            <person name="Maeda T."/>
            <person name="Takahashi S."/>
            <person name="Yoshida T."/>
            <person name="Shimamura S."/>
            <person name="Takaki Y."/>
            <person name="Nagai Y."/>
            <person name="Toyoda A."/>
            <person name="Suzuki Y."/>
            <person name="Arimoto A."/>
            <person name="Ishii H."/>
            <person name="Satoh N."/>
            <person name="Nishiyama T."/>
            <person name="Hasebe M."/>
            <person name="Maruyama T."/>
            <person name="Minagawa J."/>
            <person name="Obokata J."/>
            <person name="Shigenobu S."/>
        </authorList>
    </citation>
    <scope>NUCLEOTIDE SEQUENCE [LARGE SCALE GENOMIC DNA]</scope>
</reference>
<dbReference type="EMBL" id="BMAT01012091">
    <property type="protein sequence ID" value="GFR85586.1"/>
    <property type="molecule type" value="Genomic_DNA"/>
</dbReference>
<accession>A0AAV4GJU2</accession>
<dbReference type="Proteomes" id="UP000762676">
    <property type="component" value="Unassembled WGS sequence"/>
</dbReference>
<organism evidence="1 2">
    <name type="scientific">Elysia marginata</name>
    <dbReference type="NCBI Taxonomy" id="1093978"/>
    <lineage>
        <taxon>Eukaryota</taxon>
        <taxon>Metazoa</taxon>
        <taxon>Spiralia</taxon>
        <taxon>Lophotrochozoa</taxon>
        <taxon>Mollusca</taxon>
        <taxon>Gastropoda</taxon>
        <taxon>Heterobranchia</taxon>
        <taxon>Euthyneura</taxon>
        <taxon>Panpulmonata</taxon>
        <taxon>Sacoglossa</taxon>
        <taxon>Placobranchoidea</taxon>
        <taxon>Plakobranchidae</taxon>
        <taxon>Elysia</taxon>
    </lineage>
</organism>
<keyword evidence="2" id="KW-1185">Reference proteome</keyword>
<evidence type="ECO:0000313" key="2">
    <source>
        <dbReference type="Proteomes" id="UP000762676"/>
    </source>
</evidence>